<feature type="domain" description="Glutamine amidotransferase" evidence="1">
    <location>
        <begin position="87"/>
        <end position="200"/>
    </location>
</feature>
<dbReference type="PANTHER" id="PTHR42695:SF5">
    <property type="entry name" value="GLUTAMINE AMIDOTRANSFERASE YLR126C-RELATED"/>
    <property type="match status" value="1"/>
</dbReference>
<dbReference type="RefSeq" id="WP_011793510.1">
    <property type="nucleotide sequence ID" value="NZ_CP023687.1"/>
</dbReference>
<proteinExistence type="predicted"/>
<evidence type="ECO:0000313" key="3">
    <source>
        <dbReference type="Proteomes" id="UP001242732"/>
    </source>
</evidence>
<evidence type="ECO:0000259" key="1">
    <source>
        <dbReference type="Pfam" id="PF00117"/>
    </source>
</evidence>
<gene>
    <name evidence="2" type="ORF">QRO08_23335</name>
</gene>
<dbReference type="Pfam" id="PF00117">
    <property type="entry name" value="GATase"/>
    <property type="match status" value="1"/>
</dbReference>
<reference evidence="2 3" key="1">
    <citation type="submission" date="2023-06" db="EMBL/GenBank/DDBJ databases">
        <authorList>
            <person name="Ham H."/>
            <person name="Park D.S."/>
        </authorList>
    </citation>
    <scope>NUCLEOTIDE SEQUENCE [LARGE SCALE GENOMIC DNA]</scope>
    <source>
        <strain evidence="2 3">KACC 17005</strain>
    </source>
</reference>
<dbReference type="NCBIfam" id="NF006562">
    <property type="entry name" value="PRK09065.1"/>
    <property type="match status" value="1"/>
</dbReference>
<keyword evidence="2" id="KW-0315">Glutamine amidotransferase</keyword>
<dbReference type="InterPro" id="IPR029062">
    <property type="entry name" value="Class_I_gatase-like"/>
</dbReference>
<dbReference type="EMBL" id="CP127363">
    <property type="protein sequence ID" value="WIY48714.1"/>
    <property type="molecule type" value="Genomic_DNA"/>
</dbReference>
<keyword evidence="3" id="KW-1185">Reference proteome</keyword>
<dbReference type="Proteomes" id="UP001242732">
    <property type="component" value="Chromosome"/>
</dbReference>
<dbReference type="PROSITE" id="PS51273">
    <property type="entry name" value="GATASE_TYPE_1"/>
    <property type="match status" value="1"/>
</dbReference>
<sequence>MPSPPAPRPIVIARTGGTFPALRERLGDFEDWVQAGLACTAAPVLTIDAAQDEGMPEPASIAGVVVTGSHAMVTDRAPWSEALGGWLARAVAAQTPVLGICYGHQLLAHALGGDVADHPGGWEVGTVEVAMAPDATSSDALFAELPAAFHAQVVHRQSVRRLPAGAVRLAGNAFEPHQAFRVGHCAWGVQFHPEFGPDAMRSYIDTLAADLRRAGRAPDTLREHVRATPEAAALLRRFAWFCLSNHRRTA</sequence>
<dbReference type="Gene3D" id="3.40.50.880">
    <property type="match status" value="1"/>
</dbReference>
<dbReference type="InterPro" id="IPR044992">
    <property type="entry name" value="ChyE-like"/>
</dbReference>
<evidence type="ECO:0000313" key="2">
    <source>
        <dbReference type="EMBL" id="WIY48714.1"/>
    </source>
</evidence>
<dbReference type="InterPro" id="IPR017926">
    <property type="entry name" value="GATASE"/>
</dbReference>
<accession>A0ABY9APF4</accession>
<dbReference type="SUPFAM" id="SSF52317">
    <property type="entry name" value="Class I glutamine amidotransferase-like"/>
    <property type="match status" value="1"/>
</dbReference>
<protein>
    <submittedName>
        <fullName evidence="2">Glutamine amidotransferase</fullName>
    </submittedName>
</protein>
<dbReference type="CDD" id="cd01741">
    <property type="entry name" value="GATase1_1"/>
    <property type="match status" value="1"/>
</dbReference>
<dbReference type="PANTHER" id="PTHR42695">
    <property type="entry name" value="GLUTAMINE AMIDOTRANSFERASE YLR126C-RELATED"/>
    <property type="match status" value="1"/>
</dbReference>
<name>A0ABY9APF4_PARCI</name>
<organism evidence="2 3">
    <name type="scientific">Paracidovorax citrulli</name>
    <name type="common">Acidovorax citrulli</name>
    <dbReference type="NCBI Taxonomy" id="80869"/>
    <lineage>
        <taxon>Bacteria</taxon>
        <taxon>Pseudomonadati</taxon>
        <taxon>Pseudomonadota</taxon>
        <taxon>Betaproteobacteria</taxon>
        <taxon>Burkholderiales</taxon>
        <taxon>Comamonadaceae</taxon>
        <taxon>Paracidovorax</taxon>
    </lineage>
</organism>